<dbReference type="InterPro" id="IPR020843">
    <property type="entry name" value="ER"/>
</dbReference>
<dbReference type="Gene3D" id="3.90.180.10">
    <property type="entry name" value="Medium-chain alcohol dehydrogenases, catalytic domain"/>
    <property type="match status" value="1"/>
</dbReference>
<feature type="domain" description="Enoyl reductase (ER)" evidence="3">
    <location>
        <begin position="15"/>
        <end position="359"/>
    </location>
</feature>
<evidence type="ECO:0000313" key="4">
    <source>
        <dbReference type="EMBL" id="CAK7220491.1"/>
    </source>
</evidence>
<dbReference type="InterPro" id="IPR013154">
    <property type="entry name" value="ADH-like_N"/>
</dbReference>
<dbReference type="CDD" id="cd08249">
    <property type="entry name" value="enoyl_reductase_like"/>
    <property type="match status" value="1"/>
</dbReference>
<name>A0ABP0BMY2_9PEZI</name>
<dbReference type="SMART" id="SM00829">
    <property type="entry name" value="PKS_ER"/>
    <property type="match status" value="1"/>
</dbReference>
<gene>
    <name evidence="4" type="ORF">SCUCBS95973_004175</name>
</gene>
<dbReference type="Proteomes" id="UP001642405">
    <property type="component" value="Unassembled WGS sequence"/>
</dbReference>
<evidence type="ECO:0000313" key="5">
    <source>
        <dbReference type="Proteomes" id="UP001642405"/>
    </source>
</evidence>
<comment type="similarity">
    <text evidence="1">Belongs to the zinc-containing alcohol dehydrogenase family.</text>
</comment>
<keyword evidence="5" id="KW-1185">Reference proteome</keyword>
<dbReference type="PANTHER" id="PTHR45348">
    <property type="entry name" value="HYPOTHETICAL OXIDOREDUCTASE (EUROFUNG)"/>
    <property type="match status" value="1"/>
</dbReference>
<dbReference type="InterPro" id="IPR011032">
    <property type="entry name" value="GroES-like_sf"/>
</dbReference>
<accession>A0ABP0BMY2</accession>
<organism evidence="4 5">
    <name type="scientific">Sporothrix curviconia</name>
    <dbReference type="NCBI Taxonomy" id="1260050"/>
    <lineage>
        <taxon>Eukaryota</taxon>
        <taxon>Fungi</taxon>
        <taxon>Dikarya</taxon>
        <taxon>Ascomycota</taxon>
        <taxon>Pezizomycotina</taxon>
        <taxon>Sordariomycetes</taxon>
        <taxon>Sordariomycetidae</taxon>
        <taxon>Ophiostomatales</taxon>
        <taxon>Ophiostomataceae</taxon>
        <taxon>Sporothrix</taxon>
    </lineage>
</organism>
<protein>
    <recommendedName>
        <fullName evidence="3">Enoyl reductase (ER) domain-containing protein</fullName>
    </recommendedName>
</protein>
<dbReference type="Gene3D" id="3.40.50.720">
    <property type="entry name" value="NAD(P)-binding Rossmann-like Domain"/>
    <property type="match status" value="1"/>
</dbReference>
<dbReference type="EMBL" id="CAWUHB010000020">
    <property type="protein sequence ID" value="CAK7220491.1"/>
    <property type="molecule type" value="Genomic_DNA"/>
</dbReference>
<evidence type="ECO:0000256" key="1">
    <source>
        <dbReference type="ARBA" id="ARBA00008072"/>
    </source>
</evidence>
<comment type="caution">
    <text evidence="4">The sequence shown here is derived from an EMBL/GenBank/DDBJ whole genome shotgun (WGS) entry which is preliminary data.</text>
</comment>
<sequence length="362" mass="37861">MAQKINHAAVLPAAGKDLEIVTLPVPTPGPADVLIRSHVIAVNPIDRVRQLFDLMVPSYPRVLGSDTTGVVEAVGSDVTAFKAGDRVVAVTDGFIFGDNGRESYQTYTVAQAATTAKLPDSVPFVKGSTISLAIMTAASIIFDGFKFQVPGSEASAEAKALPAAGVGPIIALWGGSSSVGSMTIQLATSLGFSVYTTASPQHHARLQRLGADVVVDYASPEAAVEQLLAAAAKAGKQILYAVDTVNDAKKSTPFLEQVLLKSATSAASSSTEGTLVYISMLPKYEWKSGLKPQFVNSADVWKRRTDIGAWLFGSGNLTRWLADGTFEPPIARVVPGGLGGLQSALNQVKGGVHGEKLVVEVE</sequence>
<dbReference type="PANTHER" id="PTHR45348:SF2">
    <property type="entry name" value="ZINC-TYPE ALCOHOL DEHYDROGENASE-LIKE PROTEIN C2E1P3.01"/>
    <property type="match status" value="1"/>
</dbReference>
<reference evidence="4 5" key="1">
    <citation type="submission" date="2024-01" db="EMBL/GenBank/DDBJ databases">
        <authorList>
            <person name="Allen C."/>
            <person name="Tagirdzhanova G."/>
        </authorList>
    </citation>
    <scope>NUCLEOTIDE SEQUENCE [LARGE SCALE GENOMIC DNA]</scope>
</reference>
<evidence type="ECO:0000256" key="2">
    <source>
        <dbReference type="ARBA" id="ARBA00023002"/>
    </source>
</evidence>
<dbReference type="Pfam" id="PF08240">
    <property type="entry name" value="ADH_N"/>
    <property type="match status" value="1"/>
</dbReference>
<evidence type="ECO:0000259" key="3">
    <source>
        <dbReference type="SMART" id="SM00829"/>
    </source>
</evidence>
<keyword evidence="2" id="KW-0560">Oxidoreductase</keyword>
<dbReference type="InterPro" id="IPR036291">
    <property type="entry name" value="NAD(P)-bd_dom_sf"/>
</dbReference>
<dbReference type="SUPFAM" id="SSF51735">
    <property type="entry name" value="NAD(P)-binding Rossmann-fold domains"/>
    <property type="match status" value="1"/>
</dbReference>
<dbReference type="InterPro" id="IPR047122">
    <property type="entry name" value="Trans-enoyl_RdTase-like"/>
</dbReference>
<dbReference type="SUPFAM" id="SSF50129">
    <property type="entry name" value="GroES-like"/>
    <property type="match status" value="1"/>
</dbReference>
<proteinExistence type="inferred from homology"/>